<keyword evidence="2" id="KW-0285">Flavoprotein</keyword>
<evidence type="ECO:0000256" key="5">
    <source>
        <dbReference type="ARBA" id="ARBA00022694"/>
    </source>
</evidence>
<evidence type="ECO:0000256" key="12">
    <source>
        <dbReference type="ARBA" id="ARBA00047287"/>
    </source>
</evidence>
<evidence type="ECO:0000313" key="20">
    <source>
        <dbReference type="EMBL" id="OAA33139.1"/>
    </source>
</evidence>
<reference evidence="20 21" key="1">
    <citation type="journal article" date="2016" name="Genome Biol. Evol.">
        <title>Divergent and convergent evolution of fungal pathogenicity.</title>
        <authorList>
            <person name="Shang Y."/>
            <person name="Xiao G."/>
            <person name="Zheng P."/>
            <person name="Cen K."/>
            <person name="Zhan S."/>
            <person name="Wang C."/>
        </authorList>
    </citation>
    <scope>NUCLEOTIDE SEQUENCE [LARGE SCALE GENOMIC DNA]</scope>
    <source>
        <strain evidence="20 21">RCEF 2490</strain>
    </source>
</reference>
<comment type="catalytic activity">
    <reaction evidence="14">
        <text>a 5,6-dihydrouridine in mRNA + NAD(+) = a uridine in mRNA + NADH + H(+)</text>
        <dbReference type="Rhea" id="RHEA:69851"/>
        <dbReference type="Rhea" id="RHEA-COMP:14658"/>
        <dbReference type="Rhea" id="RHEA-COMP:17789"/>
        <dbReference type="ChEBI" id="CHEBI:15378"/>
        <dbReference type="ChEBI" id="CHEBI:57540"/>
        <dbReference type="ChEBI" id="CHEBI:57945"/>
        <dbReference type="ChEBI" id="CHEBI:65315"/>
        <dbReference type="ChEBI" id="CHEBI:74443"/>
    </reaction>
    <physiologicalReaction direction="right-to-left" evidence="14">
        <dbReference type="Rhea" id="RHEA:69853"/>
    </physiologicalReaction>
</comment>
<feature type="region of interest" description="Disordered" evidence="18">
    <location>
        <begin position="382"/>
        <end position="425"/>
    </location>
</feature>
<dbReference type="STRING" id="1081109.A0A166UZE1"/>
<accession>A0A166UZE1</accession>
<evidence type="ECO:0000256" key="18">
    <source>
        <dbReference type="SAM" id="MobiDB-lite"/>
    </source>
</evidence>
<dbReference type="InterPro" id="IPR013785">
    <property type="entry name" value="Aldolase_TIM"/>
</dbReference>
<sequence length="623" mass="67911">MSKPASAKEPAPVTATMTMTVTAAQDAPVVRPVGGSKKLHGRAFYESIGSPKYVVAPMVDQSEFVRPDERGAAAAAAVTRLLTAECWQAWRMLTRSFLPDEERKKMLAYTPMFHARLFSQDAKYRRSHFQAVRPDSDEPWLDGNPSMDRPLFVQFCANDPEALLSAAQQVAPYCDAVDLNLGCPQGIARKGHYGAFLQEDQDLIFRLINTLHQQLPVPVTAKIRILETKEDTLAYARNVLKAGASILTVHGRRREQKGHLTGVADWQTLRYLRDSLPPETVLFANGNILQGSDLAECLAATGADGVMSAEGNLSDPALFATPPPAGHEGREYWRGKDGKGGWRVDAITRRYLDILHRYGLGQEPPQRRPLFVPGDDTAWIRESEQADVRAKAEADEPARKRRKREFHGNPAGTTGKNKRDEPSPNMVAVQPHLFHLLRHFVSKHTDVRDMLAQCRKDGIQGYESVLDAVERRVAQGLLDYEEATHGESHEEEEEGVAGHAEPPEAEEGGEVGAQQATDDTQSSKRTVRKCKRPWWVAQPIVRPLPQEALAKGAIRPSRKALQASANAAAAAAVQDRPGPGPGPGPGAGAKDGRELGSAPGGAEVEVAGQQAEELAARDAVVSG</sequence>
<dbReference type="CDD" id="cd02801">
    <property type="entry name" value="DUS_like_FMN"/>
    <property type="match status" value="1"/>
</dbReference>
<keyword evidence="4" id="KW-0507">mRNA processing</keyword>
<comment type="catalytic activity">
    <reaction evidence="13">
        <text>5,6-dihydrouridine(16) in tRNA + NADP(+) = uridine(16) in tRNA + NADPH + H(+)</text>
        <dbReference type="Rhea" id="RHEA:53376"/>
        <dbReference type="Rhea" id="RHEA-COMP:13543"/>
        <dbReference type="Rhea" id="RHEA-COMP:13544"/>
        <dbReference type="ChEBI" id="CHEBI:15378"/>
        <dbReference type="ChEBI" id="CHEBI:57783"/>
        <dbReference type="ChEBI" id="CHEBI:58349"/>
        <dbReference type="ChEBI" id="CHEBI:65315"/>
        <dbReference type="ChEBI" id="CHEBI:74443"/>
        <dbReference type="EC" id="1.3.1.88"/>
    </reaction>
    <physiologicalReaction direction="right-to-left" evidence="13">
        <dbReference type="Rhea" id="RHEA:53378"/>
    </physiologicalReaction>
</comment>
<protein>
    <recommendedName>
        <fullName evidence="10">tRNA-dihydrouridine(16/17) synthase [NAD(P)(+)]</fullName>
        <ecNumber evidence="10">1.3.1.88</ecNumber>
    </recommendedName>
</protein>
<dbReference type="Pfam" id="PF01207">
    <property type="entry name" value="Dus"/>
    <property type="match status" value="1"/>
</dbReference>
<evidence type="ECO:0000256" key="11">
    <source>
        <dbReference type="ARBA" id="ARBA00045934"/>
    </source>
</evidence>
<feature type="compositionally biased region" description="Basic and acidic residues" evidence="18">
    <location>
        <begin position="382"/>
        <end position="398"/>
    </location>
</feature>
<dbReference type="EC" id="1.3.1.88" evidence="10"/>
<dbReference type="SUPFAM" id="SSF51395">
    <property type="entry name" value="FMN-linked oxidoreductases"/>
    <property type="match status" value="1"/>
</dbReference>
<evidence type="ECO:0000256" key="14">
    <source>
        <dbReference type="ARBA" id="ARBA00048342"/>
    </source>
</evidence>
<evidence type="ECO:0000256" key="4">
    <source>
        <dbReference type="ARBA" id="ARBA00022664"/>
    </source>
</evidence>
<dbReference type="GO" id="GO:0050660">
    <property type="term" value="F:flavin adenine dinucleotide binding"/>
    <property type="evidence" value="ECO:0007669"/>
    <property type="project" value="InterPro"/>
</dbReference>
<comment type="catalytic activity">
    <reaction evidence="16">
        <text>a 5,6-dihydrouridine in mRNA + NADP(+) = a uridine in mRNA + NADPH + H(+)</text>
        <dbReference type="Rhea" id="RHEA:69855"/>
        <dbReference type="Rhea" id="RHEA-COMP:14658"/>
        <dbReference type="Rhea" id="RHEA-COMP:17789"/>
        <dbReference type="ChEBI" id="CHEBI:15378"/>
        <dbReference type="ChEBI" id="CHEBI:57783"/>
        <dbReference type="ChEBI" id="CHEBI:58349"/>
        <dbReference type="ChEBI" id="CHEBI:65315"/>
        <dbReference type="ChEBI" id="CHEBI:74443"/>
    </reaction>
    <physiologicalReaction direction="right-to-left" evidence="16">
        <dbReference type="Rhea" id="RHEA:69857"/>
    </physiologicalReaction>
</comment>
<evidence type="ECO:0000256" key="16">
    <source>
        <dbReference type="ARBA" id="ARBA00049447"/>
    </source>
</evidence>
<evidence type="ECO:0000259" key="19">
    <source>
        <dbReference type="Pfam" id="PF01207"/>
    </source>
</evidence>
<comment type="function">
    <text evidence="11">Catalyzes the synthesis of dihydrouridine, a modified base found in the D-loop of most tRNAs. Specifically modifies U47 in cytoplasmic tRNAs. Catalyzes the synthesis of dihydrouridine in some mRNAs, thereby affecting their translation.</text>
</comment>
<keyword evidence="3" id="KW-0288">FMN</keyword>
<evidence type="ECO:0000313" key="21">
    <source>
        <dbReference type="Proteomes" id="UP000078544"/>
    </source>
</evidence>
<evidence type="ECO:0000256" key="13">
    <source>
        <dbReference type="ARBA" id="ARBA00047652"/>
    </source>
</evidence>
<keyword evidence="5" id="KW-0819">tRNA processing</keyword>
<evidence type="ECO:0000256" key="3">
    <source>
        <dbReference type="ARBA" id="ARBA00022643"/>
    </source>
</evidence>
<feature type="region of interest" description="Disordered" evidence="18">
    <location>
        <begin position="483"/>
        <end position="528"/>
    </location>
</feature>
<evidence type="ECO:0000256" key="1">
    <source>
        <dbReference type="ARBA" id="ARBA00001917"/>
    </source>
</evidence>
<dbReference type="Proteomes" id="UP000078544">
    <property type="component" value="Unassembled WGS sequence"/>
</dbReference>
<comment type="similarity">
    <text evidence="9">Belongs to the Dus family. Dus1 subfamily.</text>
</comment>
<name>A0A166UZE1_9HYPO</name>
<evidence type="ECO:0000256" key="8">
    <source>
        <dbReference type="ARBA" id="ARBA00023027"/>
    </source>
</evidence>
<comment type="catalytic activity">
    <reaction evidence="17">
        <text>5,6-dihydrouridine(17) in tRNA + NADP(+) = uridine(17) in tRNA + NADPH + H(+)</text>
        <dbReference type="Rhea" id="RHEA:53368"/>
        <dbReference type="Rhea" id="RHEA-COMP:13541"/>
        <dbReference type="Rhea" id="RHEA-COMP:13542"/>
        <dbReference type="ChEBI" id="CHEBI:15378"/>
        <dbReference type="ChEBI" id="CHEBI:57783"/>
        <dbReference type="ChEBI" id="CHEBI:58349"/>
        <dbReference type="ChEBI" id="CHEBI:65315"/>
        <dbReference type="ChEBI" id="CHEBI:74443"/>
        <dbReference type="EC" id="1.3.1.88"/>
    </reaction>
    <physiologicalReaction direction="right-to-left" evidence="17">
        <dbReference type="Rhea" id="RHEA:53370"/>
    </physiologicalReaction>
</comment>
<feature type="domain" description="DUS-like FMN-binding" evidence="19">
    <location>
        <begin position="101"/>
        <end position="320"/>
    </location>
</feature>
<dbReference type="PROSITE" id="PS01136">
    <property type="entry name" value="UPF0034"/>
    <property type="match status" value="1"/>
</dbReference>
<keyword evidence="21" id="KW-1185">Reference proteome</keyword>
<evidence type="ECO:0000256" key="9">
    <source>
        <dbReference type="ARBA" id="ARBA00038313"/>
    </source>
</evidence>
<comment type="cofactor">
    <cofactor evidence="1">
        <name>FMN</name>
        <dbReference type="ChEBI" id="CHEBI:58210"/>
    </cofactor>
</comment>
<dbReference type="OrthoDB" id="272303at2759"/>
<gene>
    <name evidence="20" type="ORF">AAL_00604</name>
</gene>
<dbReference type="Gene3D" id="3.20.20.70">
    <property type="entry name" value="Aldolase class I"/>
    <property type="match status" value="1"/>
</dbReference>
<evidence type="ECO:0000256" key="10">
    <source>
        <dbReference type="ARBA" id="ARBA00038890"/>
    </source>
</evidence>
<evidence type="ECO:0000256" key="17">
    <source>
        <dbReference type="ARBA" id="ARBA00049467"/>
    </source>
</evidence>
<organism evidence="20 21">
    <name type="scientific">Moelleriella libera RCEF 2490</name>
    <dbReference type="NCBI Taxonomy" id="1081109"/>
    <lineage>
        <taxon>Eukaryota</taxon>
        <taxon>Fungi</taxon>
        <taxon>Dikarya</taxon>
        <taxon>Ascomycota</taxon>
        <taxon>Pezizomycotina</taxon>
        <taxon>Sordariomycetes</taxon>
        <taxon>Hypocreomycetidae</taxon>
        <taxon>Hypocreales</taxon>
        <taxon>Clavicipitaceae</taxon>
        <taxon>Moelleriella</taxon>
    </lineage>
</organism>
<evidence type="ECO:0000256" key="2">
    <source>
        <dbReference type="ARBA" id="ARBA00022630"/>
    </source>
</evidence>
<comment type="caution">
    <text evidence="20">The sequence shown here is derived from an EMBL/GenBank/DDBJ whole genome shotgun (WGS) entry which is preliminary data.</text>
</comment>
<keyword evidence="6" id="KW-0521">NADP</keyword>
<dbReference type="EMBL" id="AZGY01000001">
    <property type="protein sequence ID" value="OAA33139.1"/>
    <property type="molecule type" value="Genomic_DNA"/>
</dbReference>
<evidence type="ECO:0000256" key="6">
    <source>
        <dbReference type="ARBA" id="ARBA00022857"/>
    </source>
</evidence>
<dbReference type="AlphaFoldDB" id="A0A166UZE1"/>
<proteinExistence type="inferred from homology"/>
<feature type="region of interest" description="Disordered" evidence="18">
    <location>
        <begin position="559"/>
        <end position="623"/>
    </location>
</feature>
<dbReference type="PANTHER" id="PTHR11082:SF5">
    <property type="entry name" value="TRNA-DIHYDROURIDINE(16_17) SYNTHASE [NAD(P)(+)]-LIKE"/>
    <property type="match status" value="1"/>
</dbReference>
<dbReference type="GO" id="GO:0006397">
    <property type="term" value="P:mRNA processing"/>
    <property type="evidence" value="ECO:0007669"/>
    <property type="project" value="UniProtKB-KW"/>
</dbReference>
<dbReference type="InterPro" id="IPR035587">
    <property type="entry name" value="DUS-like_FMN-bd"/>
</dbReference>
<dbReference type="PANTHER" id="PTHR11082">
    <property type="entry name" value="TRNA-DIHYDROURIDINE SYNTHASE"/>
    <property type="match status" value="1"/>
</dbReference>
<evidence type="ECO:0000256" key="15">
    <source>
        <dbReference type="ARBA" id="ARBA00048934"/>
    </source>
</evidence>
<dbReference type="GO" id="GO:0017150">
    <property type="term" value="F:tRNA dihydrouridine synthase activity"/>
    <property type="evidence" value="ECO:0007669"/>
    <property type="project" value="InterPro"/>
</dbReference>
<feature type="compositionally biased region" description="Low complexity" evidence="18">
    <location>
        <begin position="600"/>
        <end position="613"/>
    </location>
</feature>
<evidence type="ECO:0000256" key="7">
    <source>
        <dbReference type="ARBA" id="ARBA00023002"/>
    </source>
</evidence>
<keyword evidence="7" id="KW-0560">Oxidoreductase</keyword>
<comment type="catalytic activity">
    <reaction evidence="15">
        <text>5,6-dihydrouridine(16) in tRNA + NAD(+) = uridine(16) in tRNA + NADH + H(+)</text>
        <dbReference type="Rhea" id="RHEA:53380"/>
        <dbReference type="Rhea" id="RHEA-COMP:13543"/>
        <dbReference type="Rhea" id="RHEA-COMP:13544"/>
        <dbReference type="ChEBI" id="CHEBI:15378"/>
        <dbReference type="ChEBI" id="CHEBI:57540"/>
        <dbReference type="ChEBI" id="CHEBI:57945"/>
        <dbReference type="ChEBI" id="CHEBI:65315"/>
        <dbReference type="ChEBI" id="CHEBI:74443"/>
        <dbReference type="EC" id="1.3.1.88"/>
    </reaction>
    <physiologicalReaction direction="right-to-left" evidence="15">
        <dbReference type="Rhea" id="RHEA:53382"/>
    </physiologicalReaction>
</comment>
<dbReference type="InterPro" id="IPR018517">
    <property type="entry name" value="tRNA_hU_synthase_CS"/>
</dbReference>
<feature type="compositionally biased region" description="Low complexity" evidence="18">
    <location>
        <begin position="560"/>
        <end position="572"/>
    </location>
</feature>
<keyword evidence="8" id="KW-0520">NAD</keyword>
<comment type="catalytic activity">
    <reaction evidence="12">
        <text>5,6-dihydrouridine(17) in tRNA + NAD(+) = uridine(17) in tRNA + NADH + H(+)</text>
        <dbReference type="Rhea" id="RHEA:53372"/>
        <dbReference type="Rhea" id="RHEA-COMP:13541"/>
        <dbReference type="Rhea" id="RHEA-COMP:13542"/>
        <dbReference type="ChEBI" id="CHEBI:15378"/>
        <dbReference type="ChEBI" id="CHEBI:57540"/>
        <dbReference type="ChEBI" id="CHEBI:57945"/>
        <dbReference type="ChEBI" id="CHEBI:65315"/>
        <dbReference type="ChEBI" id="CHEBI:74443"/>
        <dbReference type="EC" id="1.3.1.88"/>
    </reaction>
    <physiologicalReaction direction="right-to-left" evidence="12">
        <dbReference type="Rhea" id="RHEA:53374"/>
    </physiologicalReaction>
</comment>